<evidence type="ECO:0000313" key="1">
    <source>
        <dbReference type="EMBL" id="MBC3476666.1"/>
    </source>
</evidence>
<reference evidence="1 2" key="1">
    <citation type="journal article" date="2020" name="Microorganisms">
        <title>Reliable Identification of Environmental Pseudomonas Isolates Using the rpoD Gene.</title>
        <authorList>
            <consortium name="The Broad Institute Genome Sequencing Platform"/>
            <person name="Girard L."/>
            <person name="Lood C."/>
            <person name="Rokni-Zadeh H."/>
            <person name="van Noort V."/>
            <person name="Lavigne R."/>
            <person name="De Mot R."/>
        </authorList>
    </citation>
    <scope>NUCLEOTIDE SEQUENCE [LARGE SCALE GENOMIC DNA]</scope>
    <source>
        <strain evidence="1 2">RW7P2</strain>
    </source>
</reference>
<comment type="caution">
    <text evidence="1">The sequence shown here is derived from an EMBL/GenBank/DDBJ whole genome shotgun (WGS) entry which is preliminary data.</text>
</comment>
<sequence length="140" mass="14819">MTFSKLVRFGAALPVIGSFCVLYGGAGPMPAANPNKAWVGLQEEPTTTLMAEAVDGKQLDDGRYFQVSAGEHTLLTRLFVEGGGDSNGGTCNLGVTYDSFKAGKHYSLVQTSLGQEYKITLYSQTDKPLAHSHGVNCLAG</sequence>
<dbReference type="EMBL" id="JABWRS010000009">
    <property type="protein sequence ID" value="MBC3476666.1"/>
    <property type="molecule type" value="Genomic_DNA"/>
</dbReference>
<organism evidence="1 2">
    <name type="scientific">Pseudomonas taiwanensis</name>
    <dbReference type="NCBI Taxonomy" id="470150"/>
    <lineage>
        <taxon>Bacteria</taxon>
        <taxon>Pseudomonadati</taxon>
        <taxon>Pseudomonadota</taxon>
        <taxon>Gammaproteobacteria</taxon>
        <taxon>Pseudomonadales</taxon>
        <taxon>Pseudomonadaceae</taxon>
        <taxon>Pseudomonas</taxon>
    </lineage>
</organism>
<evidence type="ECO:0008006" key="3">
    <source>
        <dbReference type="Google" id="ProtNLM"/>
    </source>
</evidence>
<evidence type="ECO:0000313" key="2">
    <source>
        <dbReference type="Proteomes" id="UP000628086"/>
    </source>
</evidence>
<proteinExistence type="predicted"/>
<dbReference type="Proteomes" id="UP000628086">
    <property type="component" value="Unassembled WGS sequence"/>
</dbReference>
<gene>
    <name evidence="1" type="ORF">HU747_13790</name>
</gene>
<name>A0ABR6V833_9PSED</name>
<accession>A0ABR6V833</accession>
<keyword evidence="2" id="KW-1185">Reference proteome</keyword>
<protein>
    <recommendedName>
        <fullName evidence="3">Lipoprotein</fullName>
    </recommendedName>
</protein>
<dbReference type="RefSeq" id="WP_186598758.1">
    <property type="nucleotide sequence ID" value="NZ_JABWRS010000009.1"/>
</dbReference>